<reference evidence="8 9" key="1">
    <citation type="journal article" date="2020" name="G3 (Bethesda)">
        <title>Genetic Underpinnings of Host Manipulation by Ophiocordyceps as Revealed by Comparative Transcriptomics.</title>
        <authorList>
            <person name="Will I."/>
            <person name="Das B."/>
            <person name="Trinh T."/>
            <person name="Brachmann A."/>
            <person name="Ohm R.A."/>
            <person name="de Bekker C."/>
        </authorList>
    </citation>
    <scope>NUCLEOTIDE SEQUENCE [LARGE SCALE GENOMIC DNA]</scope>
    <source>
        <strain evidence="8 9">EC05</strain>
    </source>
</reference>
<comment type="caution">
    <text evidence="8">The sequence shown here is derived from an EMBL/GenBank/DDBJ whole genome shotgun (WGS) entry which is preliminary data.</text>
</comment>
<evidence type="ECO:0000259" key="7">
    <source>
        <dbReference type="PROSITE" id="PS50850"/>
    </source>
</evidence>
<dbReference type="EMBL" id="JAACLJ010000009">
    <property type="protein sequence ID" value="KAF4580876.1"/>
    <property type="molecule type" value="Genomic_DNA"/>
</dbReference>
<evidence type="ECO:0000256" key="6">
    <source>
        <dbReference type="SAM" id="Phobius"/>
    </source>
</evidence>
<feature type="transmembrane region" description="Helical" evidence="6">
    <location>
        <begin position="147"/>
        <end position="170"/>
    </location>
</feature>
<dbReference type="AlphaFoldDB" id="A0A8H4VAC9"/>
<feature type="transmembrane region" description="Helical" evidence="6">
    <location>
        <begin position="15"/>
        <end position="35"/>
    </location>
</feature>
<protein>
    <recommendedName>
        <fullName evidence="7">Major facilitator superfamily (MFS) profile domain-containing protein</fullName>
    </recommendedName>
</protein>
<feature type="transmembrane region" description="Helical" evidence="6">
    <location>
        <begin position="373"/>
        <end position="397"/>
    </location>
</feature>
<name>A0A8H4VAC9_9HYPO</name>
<dbReference type="InterPro" id="IPR011701">
    <property type="entry name" value="MFS"/>
</dbReference>
<feature type="transmembrane region" description="Helical" evidence="6">
    <location>
        <begin position="104"/>
        <end position="127"/>
    </location>
</feature>
<keyword evidence="3 6" id="KW-0812">Transmembrane</keyword>
<evidence type="ECO:0000256" key="4">
    <source>
        <dbReference type="ARBA" id="ARBA00022989"/>
    </source>
</evidence>
<keyword evidence="5 6" id="KW-0472">Membrane</keyword>
<gene>
    <name evidence="8" type="ORF">GQ602_007013</name>
</gene>
<dbReference type="Pfam" id="PF07690">
    <property type="entry name" value="MFS_1"/>
    <property type="match status" value="1"/>
</dbReference>
<feature type="transmembrane region" description="Helical" evidence="6">
    <location>
        <begin position="274"/>
        <end position="293"/>
    </location>
</feature>
<evidence type="ECO:0000256" key="5">
    <source>
        <dbReference type="ARBA" id="ARBA00023136"/>
    </source>
</evidence>
<evidence type="ECO:0000256" key="1">
    <source>
        <dbReference type="ARBA" id="ARBA00004141"/>
    </source>
</evidence>
<dbReference type="PROSITE" id="PS50850">
    <property type="entry name" value="MFS"/>
    <property type="match status" value="1"/>
</dbReference>
<dbReference type="Proteomes" id="UP000562929">
    <property type="component" value="Unassembled WGS sequence"/>
</dbReference>
<dbReference type="Gene3D" id="1.20.1250.20">
    <property type="entry name" value="MFS general substrate transporter like domains"/>
    <property type="match status" value="1"/>
</dbReference>
<evidence type="ECO:0000256" key="2">
    <source>
        <dbReference type="ARBA" id="ARBA00022448"/>
    </source>
</evidence>
<dbReference type="PRINTS" id="PR01035">
    <property type="entry name" value="TCRTETA"/>
</dbReference>
<keyword evidence="4 6" id="KW-1133">Transmembrane helix</keyword>
<feature type="transmembrane region" description="Helical" evidence="6">
    <location>
        <begin position="242"/>
        <end position="262"/>
    </location>
</feature>
<feature type="domain" description="Major facilitator superfamily (MFS) profile" evidence="7">
    <location>
        <begin position="1"/>
        <end position="397"/>
    </location>
</feature>
<dbReference type="GO" id="GO:0022857">
    <property type="term" value="F:transmembrane transporter activity"/>
    <property type="evidence" value="ECO:0007669"/>
    <property type="project" value="InterPro"/>
</dbReference>
<keyword evidence="9" id="KW-1185">Reference proteome</keyword>
<dbReference type="PANTHER" id="PTHR23504:SF3">
    <property type="entry name" value="MAJOR FACILITATOR SUPERFAMILY (MFS) PROFILE DOMAIN-CONTAINING PROTEIN"/>
    <property type="match status" value="1"/>
</dbReference>
<feature type="transmembrane region" description="Helical" evidence="6">
    <location>
        <begin position="305"/>
        <end position="329"/>
    </location>
</feature>
<dbReference type="InterPro" id="IPR036259">
    <property type="entry name" value="MFS_trans_sf"/>
</dbReference>
<feature type="transmembrane region" description="Helical" evidence="6">
    <location>
        <begin position="72"/>
        <end position="92"/>
    </location>
</feature>
<feature type="transmembrane region" description="Helical" evidence="6">
    <location>
        <begin position="341"/>
        <end position="367"/>
    </location>
</feature>
<evidence type="ECO:0000313" key="8">
    <source>
        <dbReference type="EMBL" id="KAF4580876.1"/>
    </source>
</evidence>
<sequence>MVQQNGHLADSDVGFYSGLIESCFSLSQMMFLIAWSRLADRIGRKPVLIGTLSGMAIGQALFGLSTSLSAMIAFRSLSGILSGSGVIVRTAIGDVSTVETRAAAYSWFGFAGNLGMFLGPLVGGALADPARTMPRYFGQVHLLIRHPYALSGLAVAVIIGGSALAAAVGLRETLPEKKLRGHHEEPALSVRQLIARRGVAAGLAIYVHVMLLAFVFAAILPLALYTPIHLGGMACSSAATSVYLAVQGASQALWLILVFPWLQGRIGTKRVLRLCGFAGPLFYGGFVLMNALLRLESDVSHRLFWAVGVVVATVGPGVNMAATCAQLIIQEVAPDDRSVGLINALALTLASAIRSFVPAVSTIVFAFGVRSQILFGYLAWAVLIPLSAALIVMPSLLPDETEAN</sequence>
<accession>A0A8H4VAC9</accession>
<feature type="transmembrane region" description="Helical" evidence="6">
    <location>
        <begin position="199"/>
        <end position="222"/>
    </location>
</feature>
<evidence type="ECO:0000313" key="9">
    <source>
        <dbReference type="Proteomes" id="UP000562929"/>
    </source>
</evidence>
<comment type="subcellular location">
    <subcellularLocation>
        <location evidence="1">Membrane</location>
        <topology evidence="1">Multi-pass membrane protein</topology>
    </subcellularLocation>
</comment>
<evidence type="ECO:0000256" key="3">
    <source>
        <dbReference type="ARBA" id="ARBA00022692"/>
    </source>
</evidence>
<dbReference type="GO" id="GO:0016020">
    <property type="term" value="C:membrane"/>
    <property type="evidence" value="ECO:0007669"/>
    <property type="project" value="UniProtKB-SubCell"/>
</dbReference>
<keyword evidence="2" id="KW-0813">Transport</keyword>
<feature type="transmembrane region" description="Helical" evidence="6">
    <location>
        <begin position="47"/>
        <end position="66"/>
    </location>
</feature>
<proteinExistence type="predicted"/>
<dbReference type="PANTHER" id="PTHR23504">
    <property type="entry name" value="MAJOR FACILITATOR SUPERFAMILY DOMAIN-CONTAINING PROTEIN 10"/>
    <property type="match status" value="1"/>
</dbReference>
<dbReference type="InterPro" id="IPR001958">
    <property type="entry name" value="Tet-R_TetA/multi-R_MdtG-like"/>
</dbReference>
<organism evidence="8 9">
    <name type="scientific">Ophiocordyceps camponoti-floridani</name>
    <dbReference type="NCBI Taxonomy" id="2030778"/>
    <lineage>
        <taxon>Eukaryota</taxon>
        <taxon>Fungi</taxon>
        <taxon>Dikarya</taxon>
        <taxon>Ascomycota</taxon>
        <taxon>Pezizomycotina</taxon>
        <taxon>Sordariomycetes</taxon>
        <taxon>Hypocreomycetidae</taxon>
        <taxon>Hypocreales</taxon>
        <taxon>Ophiocordycipitaceae</taxon>
        <taxon>Ophiocordyceps</taxon>
    </lineage>
</organism>
<dbReference type="SUPFAM" id="SSF103473">
    <property type="entry name" value="MFS general substrate transporter"/>
    <property type="match status" value="1"/>
</dbReference>
<dbReference type="InterPro" id="IPR020846">
    <property type="entry name" value="MFS_dom"/>
</dbReference>
<dbReference type="OrthoDB" id="419616at2759"/>